<reference evidence="1 2" key="1">
    <citation type="submission" date="2019-02" db="EMBL/GenBank/DDBJ databases">
        <authorList>
            <consortium name="Pathogen Informatics"/>
        </authorList>
    </citation>
    <scope>NUCLEOTIDE SEQUENCE [LARGE SCALE GENOMIC DNA]</scope>
    <source>
        <strain evidence="1 2">3012STDY6756504</strain>
    </source>
</reference>
<organism evidence="1 2">
    <name type="scientific">Nocardia cyriacigeorgica</name>
    <dbReference type="NCBI Taxonomy" id="135487"/>
    <lineage>
        <taxon>Bacteria</taxon>
        <taxon>Bacillati</taxon>
        <taxon>Actinomycetota</taxon>
        <taxon>Actinomycetes</taxon>
        <taxon>Mycobacteriales</taxon>
        <taxon>Nocardiaceae</taxon>
        <taxon>Nocardia</taxon>
    </lineage>
</organism>
<dbReference type="Proteomes" id="UP000290439">
    <property type="component" value="Chromosome"/>
</dbReference>
<dbReference type="RefSeq" id="WP_197731459.1">
    <property type="nucleotide sequence ID" value="NZ_LR215973.1"/>
</dbReference>
<dbReference type="AlphaFoldDB" id="A0A4V6IBP6"/>
<sequence>MDEPTSEPTLTMQDIADLAKVQRPVVSMWRRRTKVRGIVIPFPPAVERVDGIERFRRDEIIEWLELTGRGNNTEHRLDAPSVSVPDAYELESLVALLCLHVCAGRDLAGLTDSECVELAREVDVDDRVLARELAMLTNAGAARTYIDELVESAFGPADALDRLEGGRAGRALASRDLSASALEIFALIVRTCADFLNPESVTLVSAGEAPALVLAVTGDRMSLMVTGDSDSARVLRRRATICDIELVAEPPAQRVRVMSLIGMEPDQALEIVDGVLLDLEPDEIAIVIGAAATLCDNMRGEREQKRAQTLRLGNLALGLRLPRGLWREAHRQALGVWVCRGGAELKYPRLADLGAAPLNALDTDGLAADIVGALSQSTSRAYRYARIHPLADILAGGTVVPQGVCADRLRTADPATDIDRIHAATLITAEPLDSFDVLVTPARGAIELRRRSLGELEQRKLLRLHRGRRIDTGKGVDGGTVPVLSADRSTDGVLLDPFDVERDYGRAVRTMPGDVVFQEHPRPRARVDEVGGGLIATPSRVLRLAPEAGIGPHALAAQINQLPEHQHEWKSWTVPMLRKDEVERLEEVLVGAAGYEYELSRRLEAAAELQRALIDGIGAGTVSLRATAKVL</sequence>
<dbReference type="EMBL" id="LR215973">
    <property type="protein sequence ID" value="VFA96623.1"/>
    <property type="molecule type" value="Genomic_DNA"/>
</dbReference>
<evidence type="ECO:0000313" key="2">
    <source>
        <dbReference type="Proteomes" id="UP000290439"/>
    </source>
</evidence>
<protein>
    <submittedName>
        <fullName evidence="1">Uncharacterized protein</fullName>
    </submittedName>
</protein>
<evidence type="ECO:0000313" key="1">
    <source>
        <dbReference type="EMBL" id="VFA96623.1"/>
    </source>
</evidence>
<accession>A0A4V6IBP6</accession>
<name>A0A4V6IBP6_9NOCA</name>
<proteinExistence type="predicted"/>
<gene>
    <name evidence="1" type="ORF">NCTC10797_00377</name>
</gene>